<accession>A0ABD2PNL8</accession>
<feature type="compositionally biased region" description="Low complexity" evidence="1">
    <location>
        <begin position="35"/>
        <end position="51"/>
    </location>
</feature>
<feature type="region of interest" description="Disordered" evidence="1">
    <location>
        <begin position="1"/>
        <end position="62"/>
    </location>
</feature>
<evidence type="ECO:0000256" key="1">
    <source>
        <dbReference type="SAM" id="MobiDB-lite"/>
    </source>
</evidence>
<keyword evidence="3" id="KW-1185">Reference proteome</keyword>
<name>A0ABD2PNL8_9PLAT</name>
<proteinExistence type="predicted"/>
<sequence length="62" mass="6854">SNWRFRGPKYSTPATPVLTYPAQERELTPTDQDGTPSEELLTTPETAPEQLQNPTVEIPAAD</sequence>
<feature type="non-terminal residue" evidence="2">
    <location>
        <position position="1"/>
    </location>
</feature>
<evidence type="ECO:0000313" key="3">
    <source>
        <dbReference type="Proteomes" id="UP001626550"/>
    </source>
</evidence>
<reference evidence="2 3" key="1">
    <citation type="submission" date="2024-11" db="EMBL/GenBank/DDBJ databases">
        <title>Adaptive evolution of stress response genes in parasites aligns with host niche diversity.</title>
        <authorList>
            <person name="Hahn C."/>
            <person name="Resl P."/>
        </authorList>
    </citation>
    <scope>NUCLEOTIDE SEQUENCE [LARGE SCALE GENOMIC DNA]</scope>
    <source>
        <strain evidence="2">EGGRZ-B1_66</strain>
        <tissue evidence="2">Body</tissue>
    </source>
</reference>
<protein>
    <submittedName>
        <fullName evidence="2">Uncharacterized protein</fullName>
    </submittedName>
</protein>
<gene>
    <name evidence="2" type="ORF">Ciccas_012723</name>
</gene>
<dbReference type="AlphaFoldDB" id="A0ABD2PNL8"/>
<dbReference type="Proteomes" id="UP001626550">
    <property type="component" value="Unassembled WGS sequence"/>
</dbReference>
<organism evidence="2 3">
    <name type="scientific">Cichlidogyrus casuarinus</name>
    <dbReference type="NCBI Taxonomy" id="1844966"/>
    <lineage>
        <taxon>Eukaryota</taxon>
        <taxon>Metazoa</taxon>
        <taxon>Spiralia</taxon>
        <taxon>Lophotrochozoa</taxon>
        <taxon>Platyhelminthes</taxon>
        <taxon>Monogenea</taxon>
        <taxon>Monopisthocotylea</taxon>
        <taxon>Dactylogyridea</taxon>
        <taxon>Ancyrocephalidae</taxon>
        <taxon>Cichlidogyrus</taxon>
    </lineage>
</organism>
<feature type="non-terminal residue" evidence="2">
    <location>
        <position position="62"/>
    </location>
</feature>
<comment type="caution">
    <text evidence="2">The sequence shown here is derived from an EMBL/GenBank/DDBJ whole genome shotgun (WGS) entry which is preliminary data.</text>
</comment>
<evidence type="ECO:0000313" key="2">
    <source>
        <dbReference type="EMBL" id="KAL3308740.1"/>
    </source>
</evidence>
<dbReference type="EMBL" id="JBJKFK010004749">
    <property type="protein sequence ID" value="KAL3308740.1"/>
    <property type="molecule type" value="Genomic_DNA"/>
</dbReference>